<evidence type="ECO:0008006" key="3">
    <source>
        <dbReference type="Google" id="ProtNLM"/>
    </source>
</evidence>
<evidence type="ECO:0000313" key="1">
    <source>
        <dbReference type="EMBL" id="QWT28900.1"/>
    </source>
</evidence>
<protein>
    <recommendedName>
        <fullName evidence="3">Head-to-tail adaptor</fullName>
    </recommendedName>
</protein>
<keyword evidence="2" id="KW-1185">Reference proteome</keyword>
<sequence>MAVVQLASQEDVEAAFGRDLTPEEEERVGAILDKASELFRLASGQQFTPGRSTSRIKVNGGRAFLRQKPVTVIHTVTDDRGDDVPFELSPRWLTVPRISHEFVNVDYSHGGDVPDLVRLTIADVTRQVLSINPNAAEGVTQYSATTGPFTDQYTYATWAQGGATRLAPDDLAVAHSFRLRVPNVWVPS</sequence>
<evidence type="ECO:0000313" key="2">
    <source>
        <dbReference type="Proteomes" id="UP000683438"/>
    </source>
</evidence>
<proteinExistence type="predicted"/>
<name>A0A8F2E511_9CAUD</name>
<organism evidence="1 2">
    <name type="scientific">Microbacterium phage vB_MoxS-R1</name>
    <dbReference type="NCBI Taxonomy" id="2848881"/>
    <lineage>
        <taxon>Viruses</taxon>
        <taxon>Duplodnaviria</taxon>
        <taxon>Heunggongvirae</taxon>
        <taxon>Uroviricota</taxon>
        <taxon>Caudoviricetes</taxon>
        <taxon>Syrbvirus</taxon>
        <taxon>Syrbvirus R1</taxon>
    </lineage>
</organism>
<gene>
    <name evidence="1" type="ORF">vBMoxSR1_gp50</name>
</gene>
<dbReference type="EMBL" id="MW073100">
    <property type="protein sequence ID" value="QWT28900.1"/>
    <property type="molecule type" value="Genomic_DNA"/>
</dbReference>
<dbReference type="Proteomes" id="UP000683438">
    <property type="component" value="Segment"/>
</dbReference>
<reference evidence="1" key="1">
    <citation type="submission" date="2020-10" db="EMBL/GenBank/DDBJ databases">
        <title>Complete genome sequence of vB_MoxS-R1, a novel marine prophage inducted from Microbacterium.</title>
        <authorList>
            <person name="Zheng H."/>
            <person name="Liu B."/>
            <person name="Xu Y."/>
            <person name="Chen F."/>
        </authorList>
    </citation>
    <scope>NUCLEOTIDE SEQUENCE</scope>
</reference>
<accession>A0A8F2E511</accession>